<sequence length="241" mass="26042">PSFAYFHLISTCRLKLVLSPHFNSLIWNIRLLYKSPVIFIQYPLSAYSSFTSKMRLQCLQLVLAALCSTACASTTAKIPFYIISNGETPSLGRPGLTPVGKQRAECCIPNVFSELNIGLIITCTEDRDGMEGLNCAAANETAVPLANILGIKISTCATGDGADDDCPNNTLQKFNKNSNQSVLFVWDSSDMEDLIENVDTDAGLDNDQLALHADLILTVNPKDPRNVGVTSMNCTGIDGTA</sequence>
<feature type="non-terminal residue" evidence="1">
    <location>
        <position position="1"/>
    </location>
</feature>
<evidence type="ECO:0000313" key="1">
    <source>
        <dbReference type="EMBL" id="KAJ7769935.1"/>
    </source>
</evidence>
<proteinExistence type="predicted"/>
<comment type="caution">
    <text evidence="1">The sequence shown here is derived from an EMBL/GenBank/DDBJ whole genome shotgun (WGS) entry which is preliminary data.</text>
</comment>
<accession>A0AAD7JT18</accession>
<reference evidence="1" key="1">
    <citation type="submission" date="2023-03" db="EMBL/GenBank/DDBJ databases">
        <title>Massive genome expansion in bonnet fungi (Mycena s.s.) driven by repeated elements and novel gene families across ecological guilds.</title>
        <authorList>
            <consortium name="Lawrence Berkeley National Laboratory"/>
            <person name="Harder C.B."/>
            <person name="Miyauchi S."/>
            <person name="Viragh M."/>
            <person name="Kuo A."/>
            <person name="Thoen E."/>
            <person name="Andreopoulos B."/>
            <person name="Lu D."/>
            <person name="Skrede I."/>
            <person name="Drula E."/>
            <person name="Henrissat B."/>
            <person name="Morin E."/>
            <person name="Kohler A."/>
            <person name="Barry K."/>
            <person name="LaButti K."/>
            <person name="Morin E."/>
            <person name="Salamov A."/>
            <person name="Lipzen A."/>
            <person name="Mereny Z."/>
            <person name="Hegedus B."/>
            <person name="Baldrian P."/>
            <person name="Stursova M."/>
            <person name="Weitz H."/>
            <person name="Taylor A."/>
            <person name="Grigoriev I.V."/>
            <person name="Nagy L.G."/>
            <person name="Martin F."/>
            <person name="Kauserud H."/>
        </authorList>
    </citation>
    <scope>NUCLEOTIDE SEQUENCE</scope>
    <source>
        <strain evidence="1">CBHHK182m</strain>
    </source>
</reference>
<dbReference type="AlphaFoldDB" id="A0AAD7JT18"/>
<evidence type="ECO:0000313" key="2">
    <source>
        <dbReference type="Proteomes" id="UP001215598"/>
    </source>
</evidence>
<gene>
    <name evidence="1" type="ORF">B0H16DRAFT_236460</name>
</gene>
<protein>
    <submittedName>
        <fullName evidence="1">Uncharacterized protein</fullName>
    </submittedName>
</protein>
<dbReference type="EMBL" id="JARKIB010000017">
    <property type="protein sequence ID" value="KAJ7769935.1"/>
    <property type="molecule type" value="Genomic_DNA"/>
</dbReference>
<organism evidence="1 2">
    <name type="scientific">Mycena metata</name>
    <dbReference type="NCBI Taxonomy" id="1033252"/>
    <lineage>
        <taxon>Eukaryota</taxon>
        <taxon>Fungi</taxon>
        <taxon>Dikarya</taxon>
        <taxon>Basidiomycota</taxon>
        <taxon>Agaricomycotina</taxon>
        <taxon>Agaricomycetes</taxon>
        <taxon>Agaricomycetidae</taxon>
        <taxon>Agaricales</taxon>
        <taxon>Marasmiineae</taxon>
        <taxon>Mycenaceae</taxon>
        <taxon>Mycena</taxon>
    </lineage>
</organism>
<dbReference type="Proteomes" id="UP001215598">
    <property type="component" value="Unassembled WGS sequence"/>
</dbReference>
<name>A0AAD7JT18_9AGAR</name>
<keyword evidence="2" id="KW-1185">Reference proteome</keyword>